<dbReference type="PANTHER" id="PTHR47371:SF3">
    <property type="entry name" value="PHOSPHOGLYCEROL TRANSFERASE I"/>
    <property type="match status" value="1"/>
</dbReference>
<organism evidence="8 9">
    <name type="scientific">Mangrovimonas spongiae</name>
    <dbReference type="NCBI Taxonomy" id="2494697"/>
    <lineage>
        <taxon>Bacteria</taxon>
        <taxon>Pseudomonadati</taxon>
        <taxon>Bacteroidota</taxon>
        <taxon>Flavobacteriia</taxon>
        <taxon>Flavobacteriales</taxon>
        <taxon>Flavobacteriaceae</taxon>
        <taxon>Mangrovimonas</taxon>
    </lineage>
</organism>
<evidence type="ECO:0000256" key="3">
    <source>
        <dbReference type="ARBA" id="ARBA00022692"/>
    </source>
</evidence>
<feature type="domain" description="Sulfatase N-terminal" evidence="7">
    <location>
        <begin position="117"/>
        <end position="343"/>
    </location>
</feature>
<dbReference type="SUPFAM" id="SSF51695">
    <property type="entry name" value="PLC-like phosphodiesterases"/>
    <property type="match status" value="1"/>
</dbReference>
<keyword evidence="9" id="KW-1185">Reference proteome</keyword>
<dbReference type="InterPro" id="IPR017946">
    <property type="entry name" value="PLC-like_Pdiesterase_TIM-brl"/>
</dbReference>
<accession>A0A428K5F2</accession>
<keyword evidence="2" id="KW-1003">Cell membrane</keyword>
<evidence type="ECO:0000256" key="4">
    <source>
        <dbReference type="ARBA" id="ARBA00022989"/>
    </source>
</evidence>
<dbReference type="InterPro" id="IPR050448">
    <property type="entry name" value="OpgB/LTA_synthase_biosynth"/>
</dbReference>
<dbReference type="Proteomes" id="UP000270620">
    <property type="component" value="Unassembled WGS sequence"/>
</dbReference>
<dbReference type="Gene3D" id="3.40.720.10">
    <property type="entry name" value="Alkaline Phosphatase, subunit A"/>
    <property type="match status" value="1"/>
</dbReference>
<keyword evidence="3 6" id="KW-0812">Transmembrane</keyword>
<dbReference type="GO" id="GO:0006629">
    <property type="term" value="P:lipid metabolic process"/>
    <property type="evidence" value="ECO:0007669"/>
    <property type="project" value="InterPro"/>
</dbReference>
<comment type="subcellular location">
    <subcellularLocation>
        <location evidence="1">Cell membrane</location>
        <topology evidence="1">Multi-pass membrane protein</topology>
    </subcellularLocation>
</comment>
<evidence type="ECO:0000256" key="5">
    <source>
        <dbReference type="ARBA" id="ARBA00023136"/>
    </source>
</evidence>
<dbReference type="GO" id="GO:0005886">
    <property type="term" value="C:plasma membrane"/>
    <property type="evidence" value="ECO:0007669"/>
    <property type="project" value="UniProtKB-SubCell"/>
</dbReference>
<feature type="transmembrane region" description="Helical" evidence="6">
    <location>
        <begin position="55"/>
        <end position="75"/>
    </location>
</feature>
<evidence type="ECO:0000256" key="1">
    <source>
        <dbReference type="ARBA" id="ARBA00004651"/>
    </source>
</evidence>
<protein>
    <recommendedName>
        <fullName evidence="7">Sulfatase N-terminal domain-containing protein</fullName>
    </recommendedName>
</protein>
<proteinExistence type="predicted"/>
<dbReference type="EMBL" id="RWBG01000001">
    <property type="protein sequence ID" value="RSK41668.1"/>
    <property type="molecule type" value="Genomic_DNA"/>
</dbReference>
<evidence type="ECO:0000313" key="9">
    <source>
        <dbReference type="Proteomes" id="UP000270620"/>
    </source>
</evidence>
<evidence type="ECO:0000313" key="8">
    <source>
        <dbReference type="EMBL" id="RSK41668.1"/>
    </source>
</evidence>
<evidence type="ECO:0000256" key="2">
    <source>
        <dbReference type="ARBA" id="ARBA00022475"/>
    </source>
</evidence>
<dbReference type="InterPro" id="IPR017850">
    <property type="entry name" value="Alkaline_phosphatase_core_sf"/>
</dbReference>
<reference evidence="8 9" key="1">
    <citation type="submission" date="2018-12" db="EMBL/GenBank/DDBJ databases">
        <title>Mangrovimonas spongiae sp. nov., a novel member of the genus Mangrovimonas isolated from marine sponge.</title>
        <authorList>
            <person name="Zhuang L."/>
            <person name="Luo L."/>
        </authorList>
    </citation>
    <scope>NUCLEOTIDE SEQUENCE [LARGE SCALE GENOMIC DNA]</scope>
    <source>
        <strain evidence="8 9">HN-E26</strain>
    </source>
</reference>
<evidence type="ECO:0000256" key="6">
    <source>
        <dbReference type="SAM" id="Phobius"/>
    </source>
</evidence>
<name>A0A428K5F2_9FLAO</name>
<dbReference type="InterPro" id="IPR000917">
    <property type="entry name" value="Sulfatase_N"/>
</dbReference>
<evidence type="ECO:0000259" key="7">
    <source>
        <dbReference type="Pfam" id="PF00884"/>
    </source>
</evidence>
<dbReference type="Pfam" id="PF00884">
    <property type="entry name" value="Sulfatase"/>
    <property type="match status" value="1"/>
</dbReference>
<dbReference type="GO" id="GO:0008081">
    <property type="term" value="F:phosphoric diester hydrolase activity"/>
    <property type="evidence" value="ECO:0007669"/>
    <property type="project" value="InterPro"/>
</dbReference>
<dbReference type="PANTHER" id="PTHR47371">
    <property type="entry name" value="LIPOTEICHOIC ACID SYNTHASE"/>
    <property type="match status" value="1"/>
</dbReference>
<dbReference type="AlphaFoldDB" id="A0A428K5F2"/>
<comment type="caution">
    <text evidence="8">The sequence shown here is derived from an EMBL/GenBank/DDBJ whole genome shotgun (WGS) entry which is preliminary data.</text>
</comment>
<feature type="transmembrane region" description="Helical" evidence="6">
    <location>
        <begin position="6"/>
        <end position="34"/>
    </location>
</feature>
<dbReference type="Gene3D" id="3.20.20.190">
    <property type="entry name" value="Phosphatidylinositol (PI) phosphodiesterase"/>
    <property type="match status" value="1"/>
</dbReference>
<sequence length="671" mass="77288">MISLFKFQVILCLIAFVCFTTIYFYASLIIIKIVTLLQKYFPSTKHLLKTSVIKYTKVIILFIAVYTMCLHNGILQKSYTLFTTLKVENKSFNEYLQALKMTNYVFPENLEVSGSGKNIIVISLESFEKGYLSEKYSKLTPFLRSLIRNPSWQYYEMNQNEGSKWTSGSLYTYLTGFPAYFGTMHNNIFQSSYHSNITGLGHILKKEGYKTTFIGTDAKVSGTQDMLYALKIDNIIDKSTLGAFSQDKDLFNVAKEAALNSSKTNTPFSLFISTLSTHFPNGIYDKRMEAYITPKASDLEFMVAATDYMLKDFIDYLKEVGIYKNTIIYIFPDHLKMGDDTIFKGTGERGLFILTNAKEEVVETKNLKNLYQIDLPEIILKGAEINTNATFLTNHVNGDKNQFIQDHISDITALNVSGFERTELSPYIIPEISKHVKTYKKDTLRFIAHAGGKIDDKIYTNSLEALNTNYAKGFRLFELDILTSSDNKFVAAHYWDDWIKMTEYTGKTPVSRKEFMSHKLYGKYTPLDMKSINNWFKSHPDAVLVTDKINTPKAFASQFIDPDRLIMELFTWNAVREGSQAKIKSVMPSQNVIFDLKKNYLDSLKKYHIKHVAISRNIIASNQELLNTLKANNIKVYAYNINEYIDRDEMYVVKHEMDFIYGIYADDWFFK</sequence>
<dbReference type="SUPFAM" id="SSF53649">
    <property type="entry name" value="Alkaline phosphatase-like"/>
    <property type="match status" value="1"/>
</dbReference>
<keyword evidence="4 6" id="KW-1133">Transmembrane helix</keyword>
<dbReference type="CDD" id="cd16015">
    <property type="entry name" value="LTA_synthase"/>
    <property type="match status" value="1"/>
</dbReference>
<gene>
    <name evidence="8" type="ORF">EJA19_01980</name>
</gene>
<keyword evidence="5 6" id="KW-0472">Membrane</keyword>